<evidence type="ECO:0000256" key="2">
    <source>
        <dbReference type="PROSITE-ProRule" id="PRU00335"/>
    </source>
</evidence>
<dbReference type="RefSeq" id="WP_186981941.1">
    <property type="nucleotide sequence ID" value="NZ_JACOQH010000003.1"/>
</dbReference>
<dbReference type="EMBL" id="JACOQH010000003">
    <property type="protein sequence ID" value="MBC5753577.1"/>
    <property type="molecule type" value="Genomic_DNA"/>
</dbReference>
<keyword evidence="5" id="KW-1185">Reference proteome</keyword>
<organism evidence="4 5">
    <name type="scientific">Roseburia yibonii</name>
    <dbReference type="NCBI Taxonomy" id="2763063"/>
    <lineage>
        <taxon>Bacteria</taxon>
        <taxon>Bacillati</taxon>
        <taxon>Bacillota</taxon>
        <taxon>Clostridia</taxon>
        <taxon>Lachnospirales</taxon>
        <taxon>Lachnospiraceae</taxon>
        <taxon>Roseburia</taxon>
    </lineage>
</organism>
<reference evidence="4 5" key="1">
    <citation type="submission" date="2020-08" db="EMBL/GenBank/DDBJ databases">
        <title>Genome public.</title>
        <authorList>
            <person name="Liu C."/>
            <person name="Sun Q."/>
        </authorList>
    </citation>
    <scope>NUCLEOTIDE SEQUENCE [LARGE SCALE GENOMIC DNA]</scope>
    <source>
        <strain evidence="4 5">BX0805</strain>
    </source>
</reference>
<dbReference type="PROSITE" id="PS01081">
    <property type="entry name" value="HTH_TETR_1"/>
    <property type="match status" value="1"/>
</dbReference>
<dbReference type="Gene3D" id="1.10.357.10">
    <property type="entry name" value="Tetracycline Repressor, domain 2"/>
    <property type="match status" value="1"/>
</dbReference>
<feature type="DNA-binding region" description="H-T-H motif" evidence="2">
    <location>
        <begin position="35"/>
        <end position="54"/>
    </location>
</feature>
<feature type="domain" description="HTH tetR-type" evidence="3">
    <location>
        <begin position="12"/>
        <end position="72"/>
    </location>
</feature>
<evidence type="ECO:0000259" key="3">
    <source>
        <dbReference type="PROSITE" id="PS50977"/>
    </source>
</evidence>
<dbReference type="PANTHER" id="PTHR43479">
    <property type="entry name" value="ACREF/ENVCD OPERON REPRESSOR-RELATED"/>
    <property type="match status" value="1"/>
</dbReference>
<sequence>MPTRVFSEEEKENLKTQMLEAGFPLLVQYGMTHTSISRITKAAGIAVGTFYNFWKSKEEYMAELIQYHSRKFMPVLIGDEALSGQRKLGREDARKYLHAVVDEKVSIYPHMTLEDEAKVFYGTKAFAPDLEKEGAITAGLLSYLDNVRKDVNLGLIANLCKVLVITAESRDELHASVYQETLDVQIETILNLIFETEEKK</sequence>
<gene>
    <name evidence="4" type="ORF">H8Z76_05955</name>
</gene>
<dbReference type="InterPro" id="IPR050624">
    <property type="entry name" value="HTH-type_Tx_Regulator"/>
</dbReference>
<proteinExistence type="predicted"/>
<dbReference type="InterPro" id="IPR001647">
    <property type="entry name" value="HTH_TetR"/>
</dbReference>
<keyword evidence="1 2" id="KW-0238">DNA-binding</keyword>
<evidence type="ECO:0000256" key="1">
    <source>
        <dbReference type="ARBA" id="ARBA00023125"/>
    </source>
</evidence>
<comment type="caution">
    <text evidence="4">The sequence shown here is derived from an EMBL/GenBank/DDBJ whole genome shotgun (WGS) entry which is preliminary data.</text>
</comment>
<dbReference type="InterPro" id="IPR009057">
    <property type="entry name" value="Homeodomain-like_sf"/>
</dbReference>
<dbReference type="PROSITE" id="PS50977">
    <property type="entry name" value="HTH_TETR_2"/>
    <property type="match status" value="1"/>
</dbReference>
<dbReference type="InterPro" id="IPR023772">
    <property type="entry name" value="DNA-bd_HTH_TetR-type_CS"/>
</dbReference>
<dbReference type="PANTHER" id="PTHR43479:SF11">
    <property type="entry name" value="ACREF_ENVCD OPERON REPRESSOR-RELATED"/>
    <property type="match status" value="1"/>
</dbReference>
<name>A0ABR7I9K7_9FIRM</name>
<accession>A0ABR7I9K7</accession>
<protein>
    <submittedName>
        <fullName evidence="4">TetR/AcrR family transcriptional regulator</fullName>
    </submittedName>
</protein>
<dbReference type="SUPFAM" id="SSF46689">
    <property type="entry name" value="Homeodomain-like"/>
    <property type="match status" value="1"/>
</dbReference>
<dbReference type="Pfam" id="PF00440">
    <property type="entry name" value="TetR_N"/>
    <property type="match status" value="1"/>
</dbReference>
<evidence type="ECO:0000313" key="5">
    <source>
        <dbReference type="Proteomes" id="UP000621540"/>
    </source>
</evidence>
<dbReference type="Proteomes" id="UP000621540">
    <property type="component" value="Unassembled WGS sequence"/>
</dbReference>
<evidence type="ECO:0000313" key="4">
    <source>
        <dbReference type="EMBL" id="MBC5753577.1"/>
    </source>
</evidence>